<name>A0A6I8LJ15_9PSEU</name>
<feature type="region of interest" description="Disordered" evidence="6">
    <location>
        <begin position="322"/>
        <end position="387"/>
    </location>
</feature>
<comment type="subcellular location">
    <subcellularLocation>
        <location evidence="1">Cell membrane</location>
        <topology evidence="1">Multi-pass membrane protein</topology>
    </subcellularLocation>
</comment>
<reference evidence="8 9" key="1">
    <citation type="submission" date="2019-09" db="EMBL/GenBank/DDBJ databases">
        <authorList>
            <person name="Leyn A S."/>
        </authorList>
    </citation>
    <scope>NUCLEOTIDE SEQUENCE [LARGE SCALE GENOMIC DNA]</scope>
    <source>
        <strain evidence="8">AA231_1</strain>
    </source>
</reference>
<evidence type="ECO:0000313" key="9">
    <source>
        <dbReference type="Proteomes" id="UP000399805"/>
    </source>
</evidence>
<evidence type="ECO:0000256" key="1">
    <source>
        <dbReference type="ARBA" id="ARBA00004651"/>
    </source>
</evidence>
<gene>
    <name evidence="8" type="ORF">AA23TX_02021</name>
</gene>
<protein>
    <submittedName>
        <fullName evidence="8">Ribonuclease BN</fullName>
    </submittedName>
</protein>
<dbReference type="AlphaFoldDB" id="A0A6I8LJ15"/>
<dbReference type="Proteomes" id="UP000399805">
    <property type="component" value="Unassembled WGS sequence"/>
</dbReference>
<feature type="transmembrane region" description="Helical" evidence="7">
    <location>
        <begin position="227"/>
        <end position="248"/>
    </location>
</feature>
<feature type="transmembrane region" description="Helical" evidence="7">
    <location>
        <begin position="260"/>
        <end position="284"/>
    </location>
</feature>
<evidence type="ECO:0000256" key="5">
    <source>
        <dbReference type="ARBA" id="ARBA00023136"/>
    </source>
</evidence>
<dbReference type="EMBL" id="CABVGP010000001">
    <property type="protein sequence ID" value="VVJ17000.1"/>
    <property type="molecule type" value="Genomic_DNA"/>
</dbReference>
<evidence type="ECO:0000256" key="2">
    <source>
        <dbReference type="ARBA" id="ARBA00022475"/>
    </source>
</evidence>
<evidence type="ECO:0000256" key="3">
    <source>
        <dbReference type="ARBA" id="ARBA00022692"/>
    </source>
</evidence>
<feature type="compositionally biased region" description="Polar residues" evidence="6">
    <location>
        <begin position="374"/>
        <end position="387"/>
    </location>
</feature>
<evidence type="ECO:0000256" key="6">
    <source>
        <dbReference type="SAM" id="MobiDB-lite"/>
    </source>
</evidence>
<keyword evidence="2" id="KW-1003">Cell membrane</keyword>
<evidence type="ECO:0000256" key="7">
    <source>
        <dbReference type="SAM" id="Phobius"/>
    </source>
</evidence>
<keyword evidence="3 7" id="KW-0812">Transmembrane</keyword>
<dbReference type="PANTHER" id="PTHR30213">
    <property type="entry name" value="INNER MEMBRANE PROTEIN YHJD"/>
    <property type="match status" value="1"/>
</dbReference>
<keyword evidence="4 7" id="KW-1133">Transmembrane helix</keyword>
<dbReference type="Pfam" id="PF03631">
    <property type="entry name" value="Virul_fac_BrkB"/>
    <property type="match status" value="1"/>
</dbReference>
<feature type="compositionally biased region" description="Acidic residues" evidence="6">
    <location>
        <begin position="346"/>
        <end position="359"/>
    </location>
</feature>
<sequence length="387" mass="42507">MGEVQPSAATKVARRGPWRLVTRTLAKAWEGNIFSEAAEAAFWQTLSLPPLLLGLLGSLGFVGEWFGQDVVTQVHDRIIGFCKTVFSANAVHDIIEPTVNSILTVGKGEIVSVGFLISLWAGSSAMSSFVDAITVAHDQYGVRNDVWQRIFALLLYLCGLVILVVGLPLLAIGPDLLPEFFPTEWRPTVTSWVSALYFPTLGIMITLALTTLYKLALPRKLPWHRGLPGAVLAMVVFLLSSVGLRVYLNWITKTGYTYGALAAPIAFLLLMFFIGLAVVGGAYFNSAIQELWPAKATRRQRRKWRRLEMERASERLRTEEGRKLWERTTTPLRRPRPEEVSSNGDAPDEDAGPSEEDEPSPSAPDPAPSAAQGRVSSPGTTRNPPPD</sequence>
<dbReference type="RefSeq" id="WP_155542256.1">
    <property type="nucleotide sequence ID" value="NZ_CABVGP010000001.1"/>
</dbReference>
<accession>A0A6I8LJ15</accession>
<feature type="transmembrane region" description="Helical" evidence="7">
    <location>
        <begin position="192"/>
        <end position="215"/>
    </location>
</feature>
<evidence type="ECO:0000256" key="4">
    <source>
        <dbReference type="ARBA" id="ARBA00022989"/>
    </source>
</evidence>
<organism evidence="8 9">
    <name type="scientific">Amycolatopsis camponoti</name>
    <dbReference type="NCBI Taxonomy" id="2606593"/>
    <lineage>
        <taxon>Bacteria</taxon>
        <taxon>Bacillati</taxon>
        <taxon>Actinomycetota</taxon>
        <taxon>Actinomycetes</taxon>
        <taxon>Pseudonocardiales</taxon>
        <taxon>Pseudonocardiaceae</taxon>
        <taxon>Amycolatopsis</taxon>
    </lineage>
</organism>
<proteinExistence type="predicted"/>
<feature type="transmembrane region" description="Helical" evidence="7">
    <location>
        <begin position="150"/>
        <end position="172"/>
    </location>
</feature>
<dbReference type="GO" id="GO:0005886">
    <property type="term" value="C:plasma membrane"/>
    <property type="evidence" value="ECO:0007669"/>
    <property type="project" value="UniProtKB-SubCell"/>
</dbReference>
<keyword evidence="9" id="KW-1185">Reference proteome</keyword>
<dbReference type="PANTHER" id="PTHR30213:SF0">
    <property type="entry name" value="UPF0761 MEMBRANE PROTEIN YIHY"/>
    <property type="match status" value="1"/>
</dbReference>
<keyword evidence="5 7" id="KW-0472">Membrane</keyword>
<dbReference type="InterPro" id="IPR017039">
    <property type="entry name" value="Virul_fac_BrkB"/>
</dbReference>
<evidence type="ECO:0000313" key="8">
    <source>
        <dbReference type="EMBL" id="VVJ17000.1"/>
    </source>
</evidence>